<keyword evidence="2" id="KW-1185">Reference proteome</keyword>
<dbReference type="AlphaFoldDB" id="A0A1B8TVH2"/>
<dbReference type="Proteomes" id="UP000092612">
    <property type="component" value="Unassembled WGS sequence"/>
</dbReference>
<evidence type="ECO:0000313" key="2">
    <source>
        <dbReference type="Proteomes" id="UP000092612"/>
    </source>
</evidence>
<dbReference type="EMBL" id="LSFL01000035">
    <property type="protein sequence ID" value="OBY63509.1"/>
    <property type="molecule type" value="Genomic_DNA"/>
</dbReference>
<proteinExistence type="predicted"/>
<evidence type="ECO:0000313" key="1">
    <source>
        <dbReference type="EMBL" id="OBY63509.1"/>
    </source>
</evidence>
<accession>A0A1B8TVH2</accession>
<protein>
    <submittedName>
        <fullName evidence="1">Uncharacterized protein</fullName>
    </submittedName>
</protein>
<sequence length="197" mass="23393">MVDSWKSDEIDSYAPNKILIVAVSPNKTARLKFEQQVKNEFELRGMEAVISFNYFDASVRTEKMTSEELKNLENKLLEDGFDSVLFTKIVGEEDRISYKKLHDFDKNFKKFKDDYIKFQDIYYNPDYYNEYKVYHAETAFYCICPTKERELIWKGYVDVIDPISIDETVNDYVNLLIAVLEKEKLIHKKVLMEEIIN</sequence>
<dbReference type="STRING" id="996801.BW723_03810"/>
<reference evidence="2" key="1">
    <citation type="submission" date="2016-02" db="EMBL/GenBank/DDBJ databases">
        <title>Paenibacillus sp. LPB0068, isolated from Crassostrea gigas.</title>
        <authorList>
            <person name="Shin S.-K."/>
            <person name="Yi H."/>
        </authorList>
    </citation>
    <scope>NUCLEOTIDE SEQUENCE [LARGE SCALE GENOMIC DNA]</scope>
    <source>
        <strain evidence="2">KCTC 23969</strain>
    </source>
</reference>
<comment type="caution">
    <text evidence="1">The sequence shown here is derived from an EMBL/GenBank/DDBJ whole genome shotgun (WGS) entry which is preliminary data.</text>
</comment>
<organism evidence="1 2">
    <name type="scientific">Polaribacter reichenbachii</name>
    <dbReference type="NCBI Taxonomy" id="996801"/>
    <lineage>
        <taxon>Bacteria</taxon>
        <taxon>Pseudomonadati</taxon>
        <taxon>Bacteroidota</taxon>
        <taxon>Flavobacteriia</taxon>
        <taxon>Flavobacteriales</taxon>
        <taxon>Flavobacteriaceae</taxon>
    </lineage>
</organism>
<name>A0A1B8TVH2_9FLAO</name>
<gene>
    <name evidence="1" type="ORF">LPB301_11895</name>
</gene>